<reference evidence="5" key="1">
    <citation type="submission" date="2023-01" db="EMBL/GenBank/DDBJ databases">
        <title>Metagenome sequencing of chrysophaentin producing Chrysophaeum taylorii.</title>
        <authorList>
            <person name="Davison J."/>
            <person name="Bewley C."/>
        </authorList>
    </citation>
    <scope>NUCLEOTIDE SEQUENCE</scope>
    <source>
        <strain evidence="5">NIES-1699</strain>
    </source>
</reference>
<evidence type="ECO:0000256" key="1">
    <source>
        <dbReference type="ARBA" id="ARBA00023002"/>
    </source>
</evidence>
<evidence type="ECO:0000256" key="3">
    <source>
        <dbReference type="SAM" id="Phobius"/>
    </source>
</evidence>
<sequence>MGSHSSRVPPRKCGAQRHHEQRSSVWKLAVVAAISALLGVLVAQHAVLTQHGHPGRVVVVPPHTTRVLTLPTTTTTTTRTTTAAIINEAATSTFLATVFRNRPRKEVGATHGTPTKLDPSGRTGLRAAADPGRTRRIKSLGEWKLQKVPALLPATSSRPGQPAKQPRPGEFCESSAARIEDLVFIAGGFLCDFNRVTRAVQLFNASSGEWTPELTTLPETAATTHQGAAAARARNNPTTIWLYLVSGQIGPGCTVGTTESWGLLVRKRKVFWIQLPDLPEVRYAPSSWVSPDGKFLHVAGGAGPNRRDPRPEHWALPLGPSGHPVRNAAWFVVDLLPDGGADSCGLAILPALDLVYRVGGQHGHPTAVNRLVDNNLQCQDSPEVARPAVLRRPLSKSHQPWELAAPMPWPASHVGLSTVAVPETSEVVVVSGKEGKNTTDRVAVYDAVLDEWRELRRIPFGQPDYLVWLDPGGDYLNALKFRWHPTNTTLRDDYASLSKRGRRVPWDRALAHYRAKINYQEPPPIISKTKKNRARPALVARPLHRDFGVVVSGLDLAAELDPAPSPELVSRLRDLMDRHGILYFPTTTTTTKRQISPAQLVAFHALFDHDIDAPPSTFHRGMCRLWRLGLPQVNLLANKAALTDDPMHGALADDGRPCVKNSVYGMEAFAWHADEASRPGGLSTRYTAFHAAAVENASQGETHFTSSHLAFERLGRDQKRRAAKLDVRYLSNPKSLDAFVPSLEVAGKRDAFVLPDGTSKIDDDAAGRALDDLLSTCTQIGNCVHHTTPFVVAHPRTKRPAIHVDVKQQLGFDGLNYSESQAFLRDVMLRATSEDRVYKHRWRVGDVLIADDYATLHTAAPGEAFNDAARLIERVCVPGGHIPQRAPLADLGLTSQEPY</sequence>
<comment type="caution">
    <text evidence="5">The sequence shown here is derived from an EMBL/GenBank/DDBJ whole genome shotgun (WGS) entry which is preliminary data.</text>
</comment>
<dbReference type="EMBL" id="JAQMWT010000028">
    <property type="protein sequence ID" value="KAJ8613504.1"/>
    <property type="molecule type" value="Genomic_DNA"/>
</dbReference>
<evidence type="ECO:0000313" key="6">
    <source>
        <dbReference type="Proteomes" id="UP001230188"/>
    </source>
</evidence>
<dbReference type="InterPro" id="IPR053256">
    <property type="entry name" value="Kelch_repeat-containing"/>
</dbReference>
<dbReference type="PANTHER" id="PTHR46773">
    <property type="match status" value="1"/>
</dbReference>
<dbReference type="SUPFAM" id="SSF51197">
    <property type="entry name" value="Clavaminate synthase-like"/>
    <property type="match status" value="1"/>
</dbReference>
<keyword evidence="3" id="KW-1133">Transmembrane helix</keyword>
<dbReference type="SUPFAM" id="SSF117281">
    <property type="entry name" value="Kelch motif"/>
    <property type="match status" value="1"/>
</dbReference>
<feature type="region of interest" description="Disordered" evidence="2">
    <location>
        <begin position="105"/>
        <end position="133"/>
    </location>
</feature>
<accession>A0AAD7UPT5</accession>
<dbReference type="Gene3D" id="3.60.130.10">
    <property type="entry name" value="Clavaminate synthase-like"/>
    <property type="match status" value="1"/>
</dbReference>
<feature type="region of interest" description="Disordered" evidence="2">
    <location>
        <begin position="1"/>
        <end position="20"/>
    </location>
</feature>
<dbReference type="Pfam" id="PF02668">
    <property type="entry name" value="TauD"/>
    <property type="match status" value="1"/>
</dbReference>
<feature type="domain" description="TauD/TfdA-like" evidence="4">
    <location>
        <begin position="541"/>
        <end position="875"/>
    </location>
</feature>
<dbReference type="InterPro" id="IPR003819">
    <property type="entry name" value="TauD/TfdA-like"/>
</dbReference>
<dbReference type="AlphaFoldDB" id="A0AAD7UPT5"/>
<dbReference type="PANTHER" id="PTHR46773:SF5">
    <property type="entry name" value="OS04G0487100 PROTEIN"/>
    <property type="match status" value="1"/>
</dbReference>
<evidence type="ECO:0000259" key="4">
    <source>
        <dbReference type="Pfam" id="PF02668"/>
    </source>
</evidence>
<dbReference type="GO" id="GO:0016491">
    <property type="term" value="F:oxidoreductase activity"/>
    <property type="evidence" value="ECO:0007669"/>
    <property type="project" value="UniProtKB-KW"/>
</dbReference>
<proteinExistence type="predicted"/>
<keyword evidence="3" id="KW-0812">Transmembrane</keyword>
<feature type="transmembrane region" description="Helical" evidence="3">
    <location>
        <begin position="25"/>
        <end position="47"/>
    </location>
</feature>
<evidence type="ECO:0000256" key="2">
    <source>
        <dbReference type="SAM" id="MobiDB-lite"/>
    </source>
</evidence>
<dbReference type="Proteomes" id="UP001230188">
    <property type="component" value="Unassembled WGS sequence"/>
</dbReference>
<evidence type="ECO:0000313" key="5">
    <source>
        <dbReference type="EMBL" id="KAJ8613504.1"/>
    </source>
</evidence>
<keyword evidence="3" id="KW-0472">Membrane</keyword>
<dbReference type="InterPro" id="IPR042098">
    <property type="entry name" value="TauD-like_sf"/>
</dbReference>
<keyword evidence="6" id="KW-1185">Reference proteome</keyword>
<keyword evidence="1" id="KW-0560">Oxidoreductase</keyword>
<organism evidence="5 6">
    <name type="scientific">Chrysophaeum taylorii</name>
    <dbReference type="NCBI Taxonomy" id="2483200"/>
    <lineage>
        <taxon>Eukaryota</taxon>
        <taxon>Sar</taxon>
        <taxon>Stramenopiles</taxon>
        <taxon>Ochrophyta</taxon>
        <taxon>Pelagophyceae</taxon>
        <taxon>Pelagomonadales</taxon>
        <taxon>Pelagomonadaceae</taxon>
        <taxon>Chrysophaeum</taxon>
    </lineage>
</organism>
<protein>
    <recommendedName>
        <fullName evidence="4">TauD/TfdA-like domain-containing protein</fullName>
    </recommendedName>
</protein>
<name>A0AAD7UPT5_9STRA</name>
<dbReference type="Gene3D" id="2.120.10.80">
    <property type="entry name" value="Kelch-type beta propeller"/>
    <property type="match status" value="1"/>
</dbReference>
<dbReference type="InterPro" id="IPR015915">
    <property type="entry name" value="Kelch-typ_b-propeller"/>
</dbReference>
<gene>
    <name evidence="5" type="ORF">CTAYLR_002179</name>
</gene>